<reference evidence="1" key="1">
    <citation type="journal article" date="2014" name="Front. Microbiol.">
        <title>High frequency of phylogenetically diverse reductive dehalogenase-homologous genes in deep subseafloor sedimentary metagenomes.</title>
        <authorList>
            <person name="Kawai M."/>
            <person name="Futagami T."/>
            <person name="Toyoda A."/>
            <person name="Takaki Y."/>
            <person name="Nishi S."/>
            <person name="Hori S."/>
            <person name="Arai W."/>
            <person name="Tsubouchi T."/>
            <person name="Morono Y."/>
            <person name="Uchiyama I."/>
            <person name="Ito T."/>
            <person name="Fujiyama A."/>
            <person name="Inagaki F."/>
            <person name="Takami H."/>
        </authorList>
    </citation>
    <scope>NUCLEOTIDE SEQUENCE</scope>
    <source>
        <strain evidence="1">Expedition CK06-06</strain>
    </source>
</reference>
<dbReference type="AlphaFoldDB" id="X1IGJ2"/>
<dbReference type="Gene3D" id="3.20.20.80">
    <property type="entry name" value="Glycosidases"/>
    <property type="match status" value="1"/>
</dbReference>
<dbReference type="EMBL" id="BARU01030886">
    <property type="protein sequence ID" value="GAH68385.1"/>
    <property type="molecule type" value="Genomic_DNA"/>
</dbReference>
<comment type="caution">
    <text evidence="1">The sequence shown here is derived from an EMBL/GenBank/DDBJ whole genome shotgun (WGS) entry which is preliminary data.</text>
</comment>
<name>X1IGJ2_9ZZZZ</name>
<evidence type="ECO:0000313" key="1">
    <source>
        <dbReference type="EMBL" id="GAH68385.1"/>
    </source>
</evidence>
<gene>
    <name evidence="1" type="ORF">S03H2_48930</name>
</gene>
<feature type="non-terminal residue" evidence="1">
    <location>
        <position position="1"/>
    </location>
</feature>
<organism evidence="1">
    <name type="scientific">marine sediment metagenome</name>
    <dbReference type="NCBI Taxonomy" id="412755"/>
    <lineage>
        <taxon>unclassified sequences</taxon>
        <taxon>metagenomes</taxon>
        <taxon>ecological metagenomes</taxon>
    </lineage>
</organism>
<sequence length="134" mass="15181">FNVSHHFEPLYLAAKTGNPDRIVAWNSWITRKPSDFQEYWAGEVAGALILPDAECFGDLQPHVLIYLDDHWGHYEPDTDIRAPLFMTHTLVDYVKACIARKVVASLNLGIYQDGTISPATLEQMQVLRKAIRGE</sequence>
<accession>X1IGJ2</accession>
<proteinExistence type="predicted"/>
<protein>
    <recommendedName>
        <fullName evidence="2">Glycoside hydrolase family 42 N-terminal domain-containing protein</fullName>
    </recommendedName>
</protein>
<evidence type="ECO:0008006" key="2">
    <source>
        <dbReference type="Google" id="ProtNLM"/>
    </source>
</evidence>